<evidence type="ECO:0000313" key="3">
    <source>
        <dbReference type="Proteomes" id="UP001164965"/>
    </source>
</evidence>
<keyword evidence="1" id="KW-1133">Transmembrane helix</keyword>
<protein>
    <submittedName>
        <fullName evidence="2">Uncharacterized protein</fullName>
    </submittedName>
</protein>
<dbReference type="EMBL" id="CP110615">
    <property type="protein sequence ID" value="UZJ24002.1"/>
    <property type="molecule type" value="Genomic_DNA"/>
</dbReference>
<dbReference type="RefSeq" id="WP_265382109.1">
    <property type="nucleotide sequence ID" value="NZ_CP110615.1"/>
</dbReference>
<keyword evidence="1" id="KW-0812">Transmembrane</keyword>
<name>A0ABY6NX88_9NOCA</name>
<accession>A0ABY6NX88</accession>
<sequence>MPDPRLVVVADLHVEVSDHRASTTAHLFSEQGDLVLDVGDPAVLLRAVPGRGRSRDLPVQVPRELLTDLPVHLRSHGRDLGRVSLAASGRLRLRPTPTGVLVAARTGLTYGRTPYALGVVLVLALAGWLRRQR</sequence>
<evidence type="ECO:0000313" key="2">
    <source>
        <dbReference type="EMBL" id="UZJ24002.1"/>
    </source>
</evidence>
<gene>
    <name evidence="2" type="ORF">RHODO2019_12525</name>
</gene>
<keyword evidence="1" id="KW-0472">Membrane</keyword>
<feature type="transmembrane region" description="Helical" evidence="1">
    <location>
        <begin position="113"/>
        <end position="129"/>
    </location>
</feature>
<reference evidence="2" key="1">
    <citation type="submission" date="2022-10" db="EMBL/GenBank/DDBJ databases">
        <title>Rhodococcus sp.75.</title>
        <authorList>
            <person name="Sun M."/>
        </authorList>
    </citation>
    <scope>NUCLEOTIDE SEQUENCE</scope>
    <source>
        <strain evidence="2">75</strain>
    </source>
</reference>
<evidence type="ECO:0000256" key="1">
    <source>
        <dbReference type="SAM" id="Phobius"/>
    </source>
</evidence>
<dbReference type="Proteomes" id="UP001164965">
    <property type="component" value="Chromosome"/>
</dbReference>
<organism evidence="2 3">
    <name type="scientific">Rhodococcus antarcticus</name>
    <dbReference type="NCBI Taxonomy" id="2987751"/>
    <lineage>
        <taxon>Bacteria</taxon>
        <taxon>Bacillati</taxon>
        <taxon>Actinomycetota</taxon>
        <taxon>Actinomycetes</taxon>
        <taxon>Mycobacteriales</taxon>
        <taxon>Nocardiaceae</taxon>
        <taxon>Rhodococcus</taxon>
    </lineage>
</organism>
<proteinExistence type="predicted"/>
<keyword evidence="3" id="KW-1185">Reference proteome</keyword>